<dbReference type="GO" id="GO:0006879">
    <property type="term" value="P:intracellular iron ion homeostasis"/>
    <property type="evidence" value="ECO:0007669"/>
    <property type="project" value="UniProtKB-ARBA"/>
</dbReference>
<dbReference type="InterPro" id="IPR000679">
    <property type="entry name" value="Znf_GATA"/>
</dbReference>
<feature type="compositionally biased region" description="Pro residues" evidence="10">
    <location>
        <begin position="428"/>
        <end position="441"/>
    </location>
</feature>
<dbReference type="GO" id="GO:0008270">
    <property type="term" value="F:zinc ion binding"/>
    <property type="evidence" value="ECO:0007669"/>
    <property type="project" value="UniProtKB-KW"/>
</dbReference>
<dbReference type="FunFam" id="3.30.50.10:FF:000039">
    <property type="entry name" value="Siderophore transcription factor SreA"/>
    <property type="match status" value="1"/>
</dbReference>
<evidence type="ECO:0000256" key="6">
    <source>
        <dbReference type="ARBA" id="ARBA00023015"/>
    </source>
</evidence>
<dbReference type="AlphaFoldDB" id="A5E1W6"/>
<evidence type="ECO:0000256" key="7">
    <source>
        <dbReference type="ARBA" id="ARBA00023163"/>
    </source>
</evidence>
<dbReference type="Pfam" id="PF00320">
    <property type="entry name" value="GATA"/>
    <property type="match status" value="2"/>
</dbReference>
<evidence type="ECO:0000256" key="10">
    <source>
        <dbReference type="SAM" id="MobiDB-lite"/>
    </source>
</evidence>
<dbReference type="GO" id="GO:0005634">
    <property type="term" value="C:nucleus"/>
    <property type="evidence" value="ECO:0007669"/>
    <property type="project" value="UniProtKB-SubCell"/>
</dbReference>
<comment type="subcellular location">
    <subcellularLocation>
        <location evidence="1">Nucleus</location>
    </subcellularLocation>
</comment>
<feature type="compositionally biased region" description="Pro residues" evidence="10">
    <location>
        <begin position="388"/>
        <end position="400"/>
    </location>
</feature>
<feature type="domain" description="GATA-type" evidence="11">
    <location>
        <begin position="64"/>
        <end position="120"/>
    </location>
</feature>
<dbReference type="HOGENOM" id="CLU_040438_0_0_1"/>
<dbReference type="SUPFAM" id="SSF57716">
    <property type="entry name" value="Glucocorticoid receptor-like (DNA-binding domain)"/>
    <property type="match status" value="2"/>
</dbReference>
<organism evidence="12 13">
    <name type="scientific">Lodderomyces elongisporus (strain ATCC 11503 / CBS 2605 / JCM 1781 / NBRC 1676 / NRRL YB-4239)</name>
    <name type="common">Yeast</name>
    <name type="synonym">Saccharomyces elongisporus</name>
    <dbReference type="NCBI Taxonomy" id="379508"/>
    <lineage>
        <taxon>Eukaryota</taxon>
        <taxon>Fungi</taxon>
        <taxon>Dikarya</taxon>
        <taxon>Ascomycota</taxon>
        <taxon>Saccharomycotina</taxon>
        <taxon>Pichiomycetes</taxon>
        <taxon>Debaryomycetaceae</taxon>
        <taxon>Candida/Lodderomyces clade</taxon>
        <taxon>Lodderomyces</taxon>
    </lineage>
</organism>
<evidence type="ECO:0000256" key="1">
    <source>
        <dbReference type="ARBA" id="ARBA00004123"/>
    </source>
</evidence>
<dbReference type="PROSITE" id="PS00344">
    <property type="entry name" value="GATA_ZN_FINGER_1"/>
    <property type="match status" value="2"/>
</dbReference>
<dbReference type="PRINTS" id="PR00619">
    <property type="entry name" value="GATAZNFINGER"/>
</dbReference>
<dbReference type="PANTHER" id="PTHR10071:SF335">
    <property type="entry name" value="IRON-SENSING TRANSCRIPTIONAL REPRESSOR-RELATED"/>
    <property type="match status" value="1"/>
</dbReference>
<dbReference type="eggNOG" id="KOG1601">
    <property type="taxonomic scope" value="Eukaryota"/>
</dbReference>
<gene>
    <name evidence="12" type="ORF">LELG_03603</name>
</gene>
<dbReference type="SMART" id="SM00401">
    <property type="entry name" value="ZnF_GATA"/>
    <property type="match status" value="2"/>
</dbReference>
<dbReference type="PANTHER" id="PTHR10071">
    <property type="entry name" value="TRANSCRIPTION FACTOR GATA FAMILY MEMBER"/>
    <property type="match status" value="1"/>
</dbReference>
<protein>
    <recommendedName>
        <fullName evidence="11">GATA-type domain-containing protein</fullName>
    </recommendedName>
</protein>
<keyword evidence="13" id="KW-1185">Reference proteome</keyword>
<evidence type="ECO:0000313" key="13">
    <source>
        <dbReference type="Proteomes" id="UP000001996"/>
    </source>
</evidence>
<dbReference type="OMA" id="MKRPTIK"/>
<dbReference type="PRINTS" id="PR01217">
    <property type="entry name" value="PRICHEXTENSN"/>
</dbReference>
<keyword evidence="3" id="KW-0677">Repeat</keyword>
<feature type="compositionally biased region" description="Basic and acidic residues" evidence="10">
    <location>
        <begin position="158"/>
        <end position="167"/>
    </location>
</feature>
<feature type="region of interest" description="Disordered" evidence="10">
    <location>
        <begin position="158"/>
        <end position="188"/>
    </location>
</feature>
<feature type="compositionally biased region" description="Low complexity" evidence="10">
    <location>
        <begin position="35"/>
        <end position="62"/>
    </location>
</feature>
<feature type="region of interest" description="Disordered" evidence="10">
    <location>
        <begin position="1"/>
        <end position="70"/>
    </location>
</feature>
<keyword evidence="7" id="KW-0804">Transcription</keyword>
<dbReference type="STRING" id="379508.A5E1W6"/>
<evidence type="ECO:0000256" key="5">
    <source>
        <dbReference type="ARBA" id="ARBA00022833"/>
    </source>
</evidence>
<evidence type="ECO:0000256" key="3">
    <source>
        <dbReference type="ARBA" id="ARBA00022737"/>
    </source>
</evidence>
<keyword evidence="8" id="KW-0539">Nucleus</keyword>
<reference evidence="12 13" key="1">
    <citation type="journal article" date="2009" name="Nature">
        <title>Evolution of pathogenicity and sexual reproduction in eight Candida genomes.</title>
        <authorList>
            <person name="Butler G."/>
            <person name="Rasmussen M.D."/>
            <person name="Lin M.F."/>
            <person name="Santos M.A."/>
            <person name="Sakthikumar S."/>
            <person name="Munro C.A."/>
            <person name="Rheinbay E."/>
            <person name="Grabherr M."/>
            <person name="Forche A."/>
            <person name="Reedy J.L."/>
            <person name="Agrafioti I."/>
            <person name="Arnaud M.B."/>
            <person name="Bates S."/>
            <person name="Brown A.J."/>
            <person name="Brunke S."/>
            <person name="Costanzo M.C."/>
            <person name="Fitzpatrick D.A."/>
            <person name="de Groot P.W."/>
            <person name="Harris D."/>
            <person name="Hoyer L.L."/>
            <person name="Hube B."/>
            <person name="Klis F.M."/>
            <person name="Kodira C."/>
            <person name="Lennard N."/>
            <person name="Logue M.E."/>
            <person name="Martin R."/>
            <person name="Neiman A.M."/>
            <person name="Nikolaou E."/>
            <person name="Quail M.A."/>
            <person name="Quinn J."/>
            <person name="Santos M.C."/>
            <person name="Schmitzberger F.F."/>
            <person name="Sherlock G."/>
            <person name="Shah P."/>
            <person name="Silverstein K.A."/>
            <person name="Skrzypek M.S."/>
            <person name="Soll D."/>
            <person name="Staggs R."/>
            <person name="Stansfield I."/>
            <person name="Stumpf M.P."/>
            <person name="Sudbery P.E."/>
            <person name="Srikantha T."/>
            <person name="Zeng Q."/>
            <person name="Berman J."/>
            <person name="Berriman M."/>
            <person name="Heitman J."/>
            <person name="Gow N.A."/>
            <person name="Lorenz M.C."/>
            <person name="Birren B.W."/>
            <person name="Kellis M."/>
            <person name="Cuomo C.A."/>
        </authorList>
    </citation>
    <scope>NUCLEOTIDE SEQUENCE [LARGE SCALE GENOMIC DNA]</scope>
    <source>
        <strain evidence="13">ATCC 11503 / BCRC 21390 / CBS 2605 / JCM 1781 / NBRC 1676 / NRRL YB-4239</strain>
    </source>
</reference>
<evidence type="ECO:0000256" key="9">
    <source>
        <dbReference type="PROSITE-ProRule" id="PRU00094"/>
    </source>
</evidence>
<dbReference type="GO" id="GO:0000122">
    <property type="term" value="P:negative regulation of transcription by RNA polymerase II"/>
    <property type="evidence" value="ECO:0007669"/>
    <property type="project" value="TreeGrafter"/>
</dbReference>
<dbReference type="InterPro" id="IPR013088">
    <property type="entry name" value="Znf_NHR/GATA"/>
</dbReference>
<feature type="compositionally biased region" description="Polar residues" evidence="10">
    <location>
        <begin position="18"/>
        <end position="34"/>
    </location>
</feature>
<dbReference type="VEuPathDB" id="FungiDB:LELG_03603"/>
<accession>A5E1W6</accession>
<name>A5E1W6_LODEL</name>
<evidence type="ECO:0000259" key="11">
    <source>
        <dbReference type="PROSITE" id="PS50114"/>
    </source>
</evidence>
<dbReference type="GO" id="GO:0000978">
    <property type="term" value="F:RNA polymerase II cis-regulatory region sequence-specific DNA binding"/>
    <property type="evidence" value="ECO:0007669"/>
    <property type="project" value="TreeGrafter"/>
</dbReference>
<feature type="compositionally biased region" description="Pro residues" evidence="10">
    <location>
        <begin position="297"/>
        <end position="309"/>
    </location>
</feature>
<feature type="region of interest" description="Disordered" evidence="10">
    <location>
        <begin position="274"/>
        <end position="363"/>
    </location>
</feature>
<dbReference type="OrthoDB" id="515401at2759"/>
<evidence type="ECO:0000256" key="2">
    <source>
        <dbReference type="ARBA" id="ARBA00022723"/>
    </source>
</evidence>
<proteinExistence type="predicted"/>
<dbReference type="Gene3D" id="3.30.50.10">
    <property type="entry name" value="Erythroid Transcription Factor GATA-1, subunit A"/>
    <property type="match status" value="2"/>
</dbReference>
<dbReference type="GO" id="GO:0045944">
    <property type="term" value="P:positive regulation of transcription by RNA polymerase II"/>
    <property type="evidence" value="ECO:0007669"/>
    <property type="project" value="TreeGrafter"/>
</dbReference>
<dbReference type="GO" id="GO:0000981">
    <property type="term" value="F:DNA-binding transcription factor activity, RNA polymerase II-specific"/>
    <property type="evidence" value="ECO:0007669"/>
    <property type="project" value="TreeGrafter"/>
</dbReference>
<keyword evidence="5" id="KW-0862">Zinc</keyword>
<feature type="region of interest" description="Disordered" evidence="10">
    <location>
        <begin position="419"/>
        <end position="442"/>
    </location>
</feature>
<feature type="domain" description="GATA-type" evidence="11">
    <location>
        <begin position="223"/>
        <end position="276"/>
    </location>
</feature>
<keyword evidence="2" id="KW-0479">Metal-binding</keyword>
<keyword evidence="6" id="KW-0805">Transcription regulation</keyword>
<evidence type="ECO:0000256" key="4">
    <source>
        <dbReference type="ARBA" id="ARBA00022771"/>
    </source>
</evidence>
<keyword evidence="4 9" id="KW-0863">Zinc-finger</keyword>
<dbReference type="Proteomes" id="UP000001996">
    <property type="component" value="Unassembled WGS sequence"/>
</dbReference>
<evidence type="ECO:0000256" key="8">
    <source>
        <dbReference type="ARBA" id="ARBA00023242"/>
    </source>
</evidence>
<feature type="region of interest" description="Disordered" evidence="10">
    <location>
        <begin position="376"/>
        <end position="403"/>
    </location>
</feature>
<dbReference type="InterPro" id="IPR039355">
    <property type="entry name" value="Transcription_factor_GATA"/>
</dbReference>
<dbReference type="EMBL" id="CH981527">
    <property type="protein sequence ID" value="EDK45424.1"/>
    <property type="molecule type" value="Genomic_DNA"/>
</dbReference>
<dbReference type="CDD" id="cd00202">
    <property type="entry name" value="ZnF_GATA"/>
    <property type="match status" value="2"/>
</dbReference>
<dbReference type="FunFam" id="3.30.50.10:FF:000007">
    <property type="entry name" value="Nitrogen regulatory AreA, N-terminal"/>
    <property type="match status" value="1"/>
</dbReference>
<sequence length="515" mass="54225">MPELNNETKPIKKLLSLPTGQTHSNGHSNNHQAGTSSSHQSSKPQAQQQQHSTHTSPQLSSTAPDDGQQCSNCGTTKTPLWRRAPDGTLICNACGLYLRSNNSHRPVNLKRPPNTIVVAKELEGSCKGDGRCNGTGGAAACKGCPAFNNRVVAKKTLEKAPHEERTKASNQAASGGGQKSIQVKKEGAGAGASEGASATVVSASALGSATIAEGNGEDSGDTSSFAIACFNCGTTITPLWRRDDAGNTICNACGLFYRLHGSHRPIKMKRATIKRRKRNVPDKSVSGDVKIRKTSPSPSPSLAPSPVPVPVSVSVSGNTSLKSTSDRNESKSPIPAGSLSSFNPDYQQQHIQQSNTPQMGNRLPSIQYSIPFQTQSLHPNYQSSTPGTTPPPPPPPPPRPAAYAKSSYSIIAPSLYPRYNGNGRLPNGPGPLPGPPPPMPAPAQTHIPSQPPTTARPLIQHGLPLHRISTINISTCTTSTFTSSNQHSSTKFRNRDFIAAYISTGTTSTTSAIGI</sequence>
<dbReference type="InParanoid" id="A5E1W6"/>
<dbReference type="PROSITE" id="PS50114">
    <property type="entry name" value="GATA_ZN_FINGER_2"/>
    <property type="match status" value="2"/>
</dbReference>
<feature type="compositionally biased region" description="Polar residues" evidence="10">
    <location>
        <begin position="338"/>
        <end position="363"/>
    </location>
</feature>
<evidence type="ECO:0000313" key="12">
    <source>
        <dbReference type="EMBL" id="EDK45424.1"/>
    </source>
</evidence>